<accession>A0A4Y2PN33</accession>
<comment type="caution">
    <text evidence="2">The sequence shown here is derived from an EMBL/GenBank/DDBJ whole genome shotgun (WGS) entry which is preliminary data.</text>
</comment>
<evidence type="ECO:0000256" key="1">
    <source>
        <dbReference type="SAM" id="MobiDB-lite"/>
    </source>
</evidence>
<name>A0A4Y2PN33_ARAVE</name>
<protein>
    <submittedName>
        <fullName evidence="2">Uncharacterized protein</fullName>
    </submittedName>
</protein>
<organism evidence="2 3">
    <name type="scientific">Araneus ventricosus</name>
    <name type="common">Orbweaver spider</name>
    <name type="synonym">Epeira ventricosa</name>
    <dbReference type="NCBI Taxonomy" id="182803"/>
    <lineage>
        <taxon>Eukaryota</taxon>
        <taxon>Metazoa</taxon>
        <taxon>Ecdysozoa</taxon>
        <taxon>Arthropoda</taxon>
        <taxon>Chelicerata</taxon>
        <taxon>Arachnida</taxon>
        <taxon>Araneae</taxon>
        <taxon>Araneomorphae</taxon>
        <taxon>Entelegynae</taxon>
        <taxon>Araneoidea</taxon>
        <taxon>Araneidae</taxon>
        <taxon>Araneus</taxon>
    </lineage>
</organism>
<feature type="compositionally biased region" description="Basic residues" evidence="1">
    <location>
        <begin position="81"/>
        <end position="91"/>
    </location>
</feature>
<dbReference type="AlphaFoldDB" id="A0A4Y2PN33"/>
<evidence type="ECO:0000313" key="3">
    <source>
        <dbReference type="Proteomes" id="UP000499080"/>
    </source>
</evidence>
<evidence type="ECO:0000313" key="2">
    <source>
        <dbReference type="EMBL" id="GBN53355.1"/>
    </source>
</evidence>
<gene>
    <name evidence="2" type="ORF">AVEN_221603_1</name>
</gene>
<dbReference type="Proteomes" id="UP000499080">
    <property type="component" value="Unassembled WGS sequence"/>
</dbReference>
<sequence length="126" mass="14341">MSHSKQTCCNASVFHTLFREYMCLCVVGSSAVAHSYVCGIRASTCDGHAVVECVELKFLYDERINRIAFIGSLDTRETDKRMKRKKRKQLKSLRETPDVDDDTIGMETIRKSEVNSLIYPQTSARL</sequence>
<dbReference type="EMBL" id="BGPR01011864">
    <property type="protein sequence ID" value="GBN53355.1"/>
    <property type="molecule type" value="Genomic_DNA"/>
</dbReference>
<keyword evidence="3" id="KW-1185">Reference proteome</keyword>
<reference evidence="2 3" key="1">
    <citation type="journal article" date="2019" name="Sci. Rep.">
        <title>Orb-weaving spider Araneus ventricosus genome elucidates the spidroin gene catalogue.</title>
        <authorList>
            <person name="Kono N."/>
            <person name="Nakamura H."/>
            <person name="Ohtoshi R."/>
            <person name="Moran D.A.P."/>
            <person name="Shinohara A."/>
            <person name="Yoshida Y."/>
            <person name="Fujiwara M."/>
            <person name="Mori M."/>
            <person name="Tomita M."/>
            <person name="Arakawa K."/>
        </authorList>
    </citation>
    <scope>NUCLEOTIDE SEQUENCE [LARGE SCALE GENOMIC DNA]</scope>
</reference>
<feature type="region of interest" description="Disordered" evidence="1">
    <location>
        <begin position="80"/>
        <end position="99"/>
    </location>
</feature>
<proteinExistence type="predicted"/>